<dbReference type="EMBL" id="MU006237">
    <property type="protein sequence ID" value="KAF2821376.1"/>
    <property type="molecule type" value="Genomic_DNA"/>
</dbReference>
<keyword evidence="1" id="KW-0175">Coiled coil</keyword>
<keyword evidence="3" id="KW-1185">Reference proteome</keyword>
<evidence type="ECO:0000313" key="2">
    <source>
        <dbReference type="EMBL" id="KAF2821376.1"/>
    </source>
</evidence>
<accession>A0A6A6ZK97</accession>
<dbReference type="Proteomes" id="UP000799424">
    <property type="component" value="Unassembled WGS sequence"/>
</dbReference>
<sequence>MAALFQNPIAAPSSTATAVLATSVPEQIVVLEHRQTGLTQDHKYVIQVIAECQSRLADLENPTALEFRQTDLTRRHEKAKQALKECQGTRQSYWNTFQDRIMAQALNDNPDFSEHYSQCSEFAKDVHSKFTCEAFQRSAIAIEHELVVVKEQIAFKIACDEKPRCTRAVEQGLEKVKEELEELRGMAKEMGVERESWVPAYRENIYFTAAEADDEGITEEALSLLSILSIVKILKTYSYARL</sequence>
<gene>
    <name evidence="2" type="ORF">CC86DRAFT_386336</name>
</gene>
<organism evidence="2 3">
    <name type="scientific">Ophiobolus disseminans</name>
    <dbReference type="NCBI Taxonomy" id="1469910"/>
    <lineage>
        <taxon>Eukaryota</taxon>
        <taxon>Fungi</taxon>
        <taxon>Dikarya</taxon>
        <taxon>Ascomycota</taxon>
        <taxon>Pezizomycotina</taxon>
        <taxon>Dothideomycetes</taxon>
        <taxon>Pleosporomycetidae</taxon>
        <taxon>Pleosporales</taxon>
        <taxon>Pleosporineae</taxon>
        <taxon>Phaeosphaeriaceae</taxon>
        <taxon>Ophiobolus</taxon>
    </lineage>
</organism>
<evidence type="ECO:0000256" key="1">
    <source>
        <dbReference type="SAM" id="Coils"/>
    </source>
</evidence>
<evidence type="ECO:0000313" key="3">
    <source>
        <dbReference type="Proteomes" id="UP000799424"/>
    </source>
</evidence>
<feature type="coiled-coil region" evidence="1">
    <location>
        <begin position="166"/>
        <end position="193"/>
    </location>
</feature>
<reference evidence="2" key="1">
    <citation type="journal article" date="2020" name="Stud. Mycol.">
        <title>101 Dothideomycetes genomes: a test case for predicting lifestyles and emergence of pathogens.</title>
        <authorList>
            <person name="Haridas S."/>
            <person name="Albert R."/>
            <person name="Binder M."/>
            <person name="Bloem J."/>
            <person name="Labutti K."/>
            <person name="Salamov A."/>
            <person name="Andreopoulos B."/>
            <person name="Baker S."/>
            <person name="Barry K."/>
            <person name="Bills G."/>
            <person name="Bluhm B."/>
            <person name="Cannon C."/>
            <person name="Castanera R."/>
            <person name="Culley D."/>
            <person name="Daum C."/>
            <person name="Ezra D."/>
            <person name="Gonzalez J."/>
            <person name="Henrissat B."/>
            <person name="Kuo A."/>
            <person name="Liang C."/>
            <person name="Lipzen A."/>
            <person name="Lutzoni F."/>
            <person name="Magnuson J."/>
            <person name="Mondo S."/>
            <person name="Nolan M."/>
            <person name="Ohm R."/>
            <person name="Pangilinan J."/>
            <person name="Park H.-J."/>
            <person name="Ramirez L."/>
            <person name="Alfaro M."/>
            <person name="Sun H."/>
            <person name="Tritt A."/>
            <person name="Yoshinaga Y."/>
            <person name="Zwiers L.-H."/>
            <person name="Turgeon B."/>
            <person name="Goodwin S."/>
            <person name="Spatafora J."/>
            <person name="Crous P."/>
            <person name="Grigoriev I."/>
        </authorList>
    </citation>
    <scope>NUCLEOTIDE SEQUENCE</scope>
    <source>
        <strain evidence="2">CBS 113818</strain>
    </source>
</reference>
<protein>
    <submittedName>
        <fullName evidence="2">Uncharacterized protein</fullName>
    </submittedName>
</protein>
<proteinExistence type="predicted"/>
<name>A0A6A6ZK97_9PLEO</name>
<dbReference type="AlphaFoldDB" id="A0A6A6ZK97"/>